<proteinExistence type="predicted"/>
<dbReference type="Gene3D" id="3.40.50.150">
    <property type="entry name" value="Vaccinia Virus protein VP39"/>
    <property type="match status" value="1"/>
</dbReference>
<dbReference type="GO" id="GO:0032259">
    <property type="term" value="P:methylation"/>
    <property type="evidence" value="ECO:0007669"/>
    <property type="project" value="UniProtKB-KW"/>
</dbReference>
<keyword evidence="3" id="KW-1185">Reference proteome</keyword>
<evidence type="ECO:0000313" key="3">
    <source>
        <dbReference type="Proteomes" id="UP000332515"/>
    </source>
</evidence>
<reference evidence="2 3" key="1">
    <citation type="submission" date="2019-09" db="EMBL/GenBank/DDBJ databases">
        <title>Segnochrobactrum spirostomi gen. nov., sp. nov., isolated from the ciliate Spirostomum cf. yagiui and description of a novel family, Segnochrobactraceae fam. nov. within the order Rhizobiales of the class Alphaproteobacteria.</title>
        <authorList>
            <person name="Akter S."/>
            <person name="Shazib S.U.A."/>
            <person name="Shin M.K."/>
        </authorList>
    </citation>
    <scope>NUCLEOTIDE SEQUENCE [LARGE SCALE GENOMIC DNA]</scope>
    <source>
        <strain evidence="2 3">Sp-1</strain>
    </source>
</reference>
<dbReference type="Proteomes" id="UP000332515">
    <property type="component" value="Unassembled WGS sequence"/>
</dbReference>
<organism evidence="2 3">
    <name type="scientific">Segnochrobactrum spirostomi</name>
    <dbReference type="NCBI Taxonomy" id="2608987"/>
    <lineage>
        <taxon>Bacteria</taxon>
        <taxon>Pseudomonadati</taxon>
        <taxon>Pseudomonadota</taxon>
        <taxon>Alphaproteobacteria</taxon>
        <taxon>Hyphomicrobiales</taxon>
        <taxon>Segnochrobactraceae</taxon>
        <taxon>Segnochrobactrum</taxon>
    </lineage>
</organism>
<dbReference type="Pfam" id="PF08241">
    <property type="entry name" value="Methyltransf_11"/>
    <property type="match status" value="1"/>
</dbReference>
<name>A0A6A7Y1T6_9HYPH</name>
<dbReference type="InterPro" id="IPR050508">
    <property type="entry name" value="Methyltransf_Superfamily"/>
</dbReference>
<evidence type="ECO:0000313" key="2">
    <source>
        <dbReference type="EMBL" id="MQT12081.1"/>
    </source>
</evidence>
<dbReference type="PANTHER" id="PTHR42912:SF80">
    <property type="entry name" value="METHYLTRANSFERASE DOMAIN-CONTAINING PROTEIN"/>
    <property type="match status" value="1"/>
</dbReference>
<sequence length="221" mass="24218">MPPTSSEARAALARRTLSTGHVLSAYSTWAPVYDRVFGLPMHFGRKMAVARANAIGGRVLEAGVGTGLALSLYEPHMRITGIDLSQAMLARAAERVRQHRLKTVEGLLEMDAGNLTFPDGAFDVAVGMYLVSAVPEPEKVMDELVRVTRPGGSVITVNHFRSDRGGWKPIERALIPFSRKLGWDPVMPAERILGRDDLELVERCSVAPLGLFTLLRFVKRG</sequence>
<dbReference type="AlphaFoldDB" id="A0A6A7Y1T6"/>
<accession>A0A6A7Y1T6</accession>
<dbReference type="PANTHER" id="PTHR42912">
    <property type="entry name" value="METHYLTRANSFERASE"/>
    <property type="match status" value="1"/>
</dbReference>
<dbReference type="CDD" id="cd02440">
    <property type="entry name" value="AdoMet_MTases"/>
    <property type="match status" value="1"/>
</dbReference>
<keyword evidence="2" id="KW-0808">Transferase</keyword>
<protein>
    <submittedName>
        <fullName evidence="2">Class I SAM-dependent methyltransferase</fullName>
    </submittedName>
</protein>
<comment type="caution">
    <text evidence="2">The sequence shown here is derived from an EMBL/GenBank/DDBJ whole genome shotgun (WGS) entry which is preliminary data.</text>
</comment>
<feature type="domain" description="Methyltransferase type 11" evidence="1">
    <location>
        <begin position="60"/>
        <end position="155"/>
    </location>
</feature>
<keyword evidence="2" id="KW-0489">Methyltransferase</keyword>
<dbReference type="SUPFAM" id="SSF53335">
    <property type="entry name" value="S-adenosyl-L-methionine-dependent methyltransferases"/>
    <property type="match status" value="1"/>
</dbReference>
<dbReference type="RefSeq" id="WP_153479400.1">
    <property type="nucleotide sequence ID" value="NZ_VWNA01000001.1"/>
</dbReference>
<dbReference type="EMBL" id="VWNA01000001">
    <property type="protein sequence ID" value="MQT12081.1"/>
    <property type="molecule type" value="Genomic_DNA"/>
</dbReference>
<gene>
    <name evidence="2" type="ORF">F0357_05260</name>
</gene>
<dbReference type="InterPro" id="IPR029063">
    <property type="entry name" value="SAM-dependent_MTases_sf"/>
</dbReference>
<dbReference type="InterPro" id="IPR013216">
    <property type="entry name" value="Methyltransf_11"/>
</dbReference>
<dbReference type="GO" id="GO:0008757">
    <property type="term" value="F:S-adenosylmethionine-dependent methyltransferase activity"/>
    <property type="evidence" value="ECO:0007669"/>
    <property type="project" value="InterPro"/>
</dbReference>
<evidence type="ECO:0000259" key="1">
    <source>
        <dbReference type="Pfam" id="PF08241"/>
    </source>
</evidence>